<reference evidence="2" key="1">
    <citation type="submission" date="2021-04" db="EMBL/GenBank/DDBJ databases">
        <title>Draft genome sequence of Xylanibacillus composti strain K13.</title>
        <authorList>
            <person name="Uke A."/>
            <person name="Chhe C."/>
            <person name="Baramee S."/>
            <person name="Kosugi A."/>
        </authorList>
    </citation>
    <scope>NUCLEOTIDE SEQUENCE</scope>
    <source>
        <strain evidence="2">K13</strain>
    </source>
</reference>
<dbReference type="SUPFAM" id="SSF51735">
    <property type="entry name" value="NAD(P)-binding Rossmann-fold domains"/>
    <property type="match status" value="1"/>
</dbReference>
<feature type="domain" description="Gfo/Idh/MocA-like oxidoreductase N-terminal" evidence="1">
    <location>
        <begin position="57"/>
        <end position="133"/>
    </location>
</feature>
<protein>
    <recommendedName>
        <fullName evidence="1">Gfo/Idh/MocA-like oxidoreductase N-terminal domain-containing protein</fullName>
    </recommendedName>
</protein>
<dbReference type="EMBL" id="BOVK01000038">
    <property type="protein sequence ID" value="GIQ69991.1"/>
    <property type="molecule type" value="Genomic_DNA"/>
</dbReference>
<accession>A0A8J4H5N4</accession>
<comment type="caution">
    <text evidence="2">The sequence shown here is derived from an EMBL/GenBank/DDBJ whole genome shotgun (WGS) entry which is preliminary data.</text>
</comment>
<gene>
    <name evidence="2" type="ORF">XYCOK13_28150</name>
</gene>
<dbReference type="Pfam" id="PF01408">
    <property type="entry name" value="GFO_IDH_MocA"/>
    <property type="match status" value="1"/>
</dbReference>
<evidence type="ECO:0000313" key="3">
    <source>
        <dbReference type="Proteomes" id="UP000677918"/>
    </source>
</evidence>
<dbReference type="AlphaFoldDB" id="A0A8J4H5N4"/>
<dbReference type="Proteomes" id="UP000677918">
    <property type="component" value="Unassembled WGS sequence"/>
</dbReference>
<keyword evidence="3" id="KW-1185">Reference proteome</keyword>
<evidence type="ECO:0000313" key="2">
    <source>
        <dbReference type="EMBL" id="GIQ69991.1"/>
    </source>
</evidence>
<dbReference type="InterPro" id="IPR000683">
    <property type="entry name" value="Gfo/Idh/MocA-like_OxRdtase_N"/>
</dbReference>
<evidence type="ECO:0000259" key="1">
    <source>
        <dbReference type="Pfam" id="PF01408"/>
    </source>
</evidence>
<proteinExistence type="predicted"/>
<sequence>MVRVGIIGMSEGNGHPISFSAIINGFNEIELRKMGWNVIHDYMSERDPADVGLNGISVTHAWTQDEELTKQMSKACYIENIVKQPEDMIGHVDAVIIARDDYNTHVELSKPFLHAGLPVFIDKPLSLCPEEINFFKPYLASGQLMSCSAMRYARELDTVKRNISQYGDIKLIRGTVVNGWDKYGIHILDAIYPLLRSKCIAVTRIPANHTSIAIEMENGSAVQIDALGEIPKTFSIEIFGSKLRSSHEISDNFTMFRRMLWHFFNSIDKKRNAIPDVDTLTIMRILYAGHIAQQGSGRIVLDELGF</sequence>
<organism evidence="2 3">
    <name type="scientific">Xylanibacillus composti</name>
    <dbReference type="NCBI Taxonomy" id="1572762"/>
    <lineage>
        <taxon>Bacteria</taxon>
        <taxon>Bacillati</taxon>
        <taxon>Bacillota</taxon>
        <taxon>Bacilli</taxon>
        <taxon>Bacillales</taxon>
        <taxon>Paenibacillaceae</taxon>
        <taxon>Xylanibacillus</taxon>
    </lineage>
</organism>
<name>A0A8J4H5N4_9BACL</name>
<dbReference type="Gene3D" id="3.40.50.720">
    <property type="entry name" value="NAD(P)-binding Rossmann-like Domain"/>
    <property type="match status" value="1"/>
</dbReference>
<dbReference type="InterPro" id="IPR036291">
    <property type="entry name" value="NAD(P)-bd_dom_sf"/>
</dbReference>
<dbReference type="GO" id="GO:0000166">
    <property type="term" value="F:nucleotide binding"/>
    <property type="evidence" value="ECO:0007669"/>
    <property type="project" value="InterPro"/>
</dbReference>